<accession>A0A5N7MGM9</accession>
<keyword evidence="2" id="KW-1185">Reference proteome</keyword>
<comment type="caution">
    <text evidence="1">The sequence shown here is derived from an EMBL/GenBank/DDBJ whole genome shotgun (WGS) entry which is preliminary data.</text>
</comment>
<sequence>MSKVVTVRTTGYPSTDELKAVIRRVQEWDWRGNVVVPARIEFAATKGNIGHFPIGDVLFDRASADALQATLEKVDAIIYSTPREEVPRVELRKVRVFKK</sequence>
<name>A0A5N7MGM9_9HYPH</name>
<dbReference type="EMBL" id="VOSK01000042">
    <property type="protein sequence ID" value="MPR26202.1"/>
    <property type="molecule type" value="Genomic_DNA"/>
</dbReference>
<reference evidence="1 2" key="1">
    <citation type="journal article" date="2019" name="Syst. Appl. Microbiol.">
        <title>Microvirga tunisiensis sp. nov., a root nodule symbiotic bacterium isolated from Lupinus micranthus and L. luteus grown in Northern Tunisia.</title>
        <authorList>
            <person name="Msaddak A."/>
            <person name="Rejili M."/>
            <person name="Duran D."/>
            <person name="Mars M."/>
            <person name="Palacios J.M."/>
            <person name="Ruiz-Argueso T."/>
            <person name="Rey L."/>
            <person name="Imperial J."/>
        </authorList>
    </citation>
    <scope>NUCLEOTIDE SEQUENCE [LARGE SCALE GENOMIC DNA]</scope>
    <source>
        <strain evidence="1 2">Lmie10</strain>
    </source>
</reference>
<dbReference type="AlphaFoldDB" id="A0A5N7MGM9"/>
<evidence type="ECO:0000313" key="1">
    <source>
        <dbReference type="EMBL" id="MPR26202.1"/>
    </source>
</evidence>
<evidence type="ECO:0000313" key="2">
    <source>
        <dbReference type="Proteomes" id="UP000403266"/>
    </source>
</evidence>
<dbReference type="Proteomes" id="UP000403266">
    <property type="component" value="Unassembled WGS sequence"/>
</dbReference>
<gene>
    <name evidence="1" type="ORF">FS320_13425</name>
</gene>
<organism evidence="1 2">
    <name type="scientific">Microvirga tunisiensis</name>
    <dbReference type="NCBI Taxonomy" id="2108360"/>
    <lineage>
        <taxon>Bacteria</taxon>
        <taxon>Pseudomonadati</taxon>
        <taxon>Pseudomonadota</taxon>
        <taxon>Alphaproteobacteria</taxon>
        <taxon>Hyphomicrobiales</taxon>
        <taxon>Methylobacteriaceae</taxon>
        <taxon>Microvirga</taxon>
    </lineage>
</organism>
<proteinExistence type="predicted"/>
<dbReference type="RefSeq" id="WP_152712305.1">
    <property type="nucleotide sequence ID" value="NZ_VOSJ01000037.1"/>
</dbReference>
<protein>
    <submittedName>
        <fullName evidence="1">Uncharacterized protein</fullName>
    </submittedName>
</protein>